<reference evidence="2 3" key="1">
    <citation type="journal article" date="2018" name="IMA Fungus">
        <title>IMA Genome-F 9: Draft genome sequence of Annulohypoxylon stygium, Aspergillus mulundensis, Berkeleyomyces basicola (syn. Thielaviopsis basicola), Ceratocystis smalleyi, two Cercospora beticola strains, Coleophoma cylindrospora, Fusarium fracticaudum, Phialophora cf. hyalina, and Morchella septimelata.</title>
        <authorList>
            <person name="Wingfield B.D."/>
            <person name="Bills G.F."/>
            <person name="Dong Y."/>
            <person name="Huang W."/>
            <person name="Nel W.J."/>
            <person name="Swalarsk-Parry B.S."/>
            <person name="Vaghefi N."/>
            <person name="Wilken P.M."/>
            <person name="An Z."/>
            <person name="de Beer Z.W."/>
            <person name="De Vos L."/>
            <person name="Chen L."/>
            <person name="Duong T.A."/>
            <person name="Gao Y."/>
            <person name="Hammerbacher A."/>
            <person name="Kikkert J.R."/>
            <person name="Li Y."/>
            <person name="Li H."/>
            <person name="Li K."/>
            <person name="Li Q."/>
            <person name="Liu X."/>
            <person name="Ma X."/>
            <person name="Naidoo K."/>
            <person name="Pethybridge S.J."/>
            <person name="Sun J."/>
            <person name="Steenkamp E.T."/>
            <person name="van der Nest M.A."/>
            <person name="van Wyk S."/>
            <person name="Wingfield M.J."/>
            <person name="Xiong C."/>
            <person name="Yue Q."/>
            <person name="Zhang X."/>
        </authorList>
    </citation>
    <scope>NUCLEOTIDE SEQUENCE [LARGE SCALE GENOMIC DNA]</scope>
    <source>
        <strain evidence="2 3">BP5796</strain>
    </source>
</reference>
<feature type="compositionally biased region" description="Polar residues" evidence="1">
    <location>
        <begin position="316"/>
        <end position="333"/>
    </location>
</feature>
<protein>
    <submittedName>
        <fullName evidence="2">Uncharacterized protein</fullName>
    </submittedName>
</protein>
<dbReference type="OrthoDB" id="5377213at2759"/>
<dbReference type="AlphaFoldDB" id="A0A3D8SNE2"/>
<feature type="compositionally biased region" description="Basic and acidic residues" evidence="1">
    <location>
        <begin position="57"/>
        <end position="67"/>
    </location>
</feature>
<dbReference type="EMBL" id="PDLN01000004">
    <property type="protein sequence ID" value="RDW87812.1"/>
    <property type="molecule type" value="Genomic_DNA"/>
</dbReference>
<feature type="compositionally biased region" description="Low complexity" evidence="1">
    <location>
        <begin position="76"/>
        <end position="89"/>
    </location>
</feature>
<feature type="compositionally biased region" description="Basic and acidic residues" evidence="1">
    <location>
        <begin position="215"/>
        <end position="277"/>
    </location>
</feature>
<feature type="compositionally biased region" description="Polar residues" evidence="1">
    <location>
        <begin position="148"/>
        <end position="177"/>
    </location>
</feature>
<dbReference type="Proteomes" id="UP000256328">
    <property type="component" value="Unassembled WGS sequence"/>
</dbReference>
<accession>A0A3D8SNE2</accession>
<name>A0A3D8SNE2_9HELO</name>
<feature type="compositionally biased region" description="Basic residues" evidence="1">
    <location>
        <begin position="338"/>
        <end position="348"/>
    </location>
</feature>
<keyword evidence="3" id="KW-1185">Reference proteome</keyword>
<comment type="caution">
    <text evidence="2">The sequence shown here is derived from an EMBL/GenBank/DDBJ whole genome shotgun (WGS) entry which is preliminary data.</text>
</comment>
<evidence type="ECO:0000313" key="2">
    <source>
        <dbReference type="EMBL" id="RDW87812.1"/>
    </source>
</evidence>
<evidence type="ECO:0000313" key="3">
    <source>
        <dbReference type="Proteomes" id="UP000256328"/>
    </source>
</evidence>
<organism evidence="2 3">
    <name type="scientific">Coleophoma crateriformis</name>
    <dbReference type="NCBI Taxonomy" id="565419"/>
    <lineage>
        <taxon>Eukaryota</taxon>
        <taxon>Fungi</taxon>
        <taxon>Dikarya</taxon>
        <taxon>Ascomycota</taxon>
        <taxon>Pezizomycotina</taxon>
        <taxon>Leotiomycetes</taxon>
        <taxon>Helotiales</taxon>
        <taxon>Dermateaceae</taxon>
        <taxon>Coleophoma</taxon>
    </lineage>
</organism>
<feature type="compositionally biased region" description="Low complexity" evidence="1">
    <location>
        <begin position="183"/>
        <end position="210"/>
    </location>
</feature>
<feature type="compositionally biased region" description="Basic and acidic residues" evidence="1">
    <location>
        <begin position="30"/>
        <end position="39"/>
    </location>
</feature>
<sequence>MSSYQSHTSSKPRNKVVKPILRKFTPSEHNSLDLDRPAAEQDGLGIYNADFGAGSRNARDVTFDHSSRRGYHHRSTSGTSQFSTGTTGSHRAGSFVHPFQQTPRPYTPPLGGSHQSSLRQSESFNRDSPTLSDNDLEQQDHVRHHNTFRSTSNLSARSASGNASPIPNTLRIQTTPYNPRVPNSQSQNNLSSALYSPDLTSPTDTTSPISAMRTSMDKGFRMVRTRSDVESRPHAESIQEARRKFQEKERLKEEKAAREEIRAREKRDQKEAKQIERGHRRSSASDYSRTNRSKRSKSDLSMPVSEKGEVFESRDYQSTPASNEPWLSQSQGQDKPRRSTKAVAAKKKSHSAWTKFMMWLRTRLLRMKKRG</sequence>
<feature type="region of interest" description="Disordered" evidence="1">
    <location>
        <begin position="1"/>
        <end position="348"/>
    </location>
</feature>
<feature type="compositionally biased region" description="Polar residues" evidence="1">
    <location>
        <begin position="113"/>
        <end position="133"/>
    </location>
</feature>
<feature type="compositionally biased region" description="Basic and acidic residues" evidence="1">
    <location>
        <begin position="306"/>
        <end position="315"/>
    </location>
</feature>
<gene>
    <name evidence="2" type="ORF">BP5796_03506</name>
</gene>
<evidence type="ECO:0000256" key="1">
    <source>
        <dbReference type="SAM" id="MobiDB-lite"/>
    </source>
</evidence>
<proteinExistence type="predicted"/>